<gene>
    <name evidence="1" type="ORF">CFAM422_001682</name>
</gene>
<comment type="caution">
    <text evidence="1">The sequence shown here is derived from an EMBL/GenBank/DDBJ whole genome shotgun (WGS) entry which is preliminary data.</text>
</comment>
<keyword evidence="2" id="KW-1185">Reference proteome</keyword>
<dbReference type="AlphaFoldDB" id="A0A9P4XPD3"/>
<protein>
    <submittedName>
        <fullName evidence="1">Uncharacterized protein</fullName>
    </submittedName>
</protein>
<evidence type="ECO:0000313" key="1">
    <source>
        <dbReference type="EMBL" id="KAF3076190.1"/>
    </source>
</evidence>
<proteinExistence type="predicted"/>
<evidence type="ECO:0000313" key="2">
    <source>
        <dbReference type="Proteomes" id="UP000801864"/>
    </source>
</evidence>
<accession>A0A9P4XPD3</accession>
<dbReference type="EMBL" id="QLNT01000002">
    <property type="protein sequence ID" value="KAF3076190.1"/>
    <property type="molecule type" value="Genomic_DNA"/>
</dbReference>
<reference evidence="1 2" key="1">
    <citation type="submission" date="2018-06" db="EMBL/GenBank/DDBJ databases">
        <title>Genome analysis of cellulolytic fungus Trichoderma lentiforme CFAM-422.</title>
        <authorList>
            <person name="Steindorff A.S."/>
            <person name="Formighieri E.F."/>
            <person name="Midorikawa G.E.O."/>
            <person name="Tamietti M.S."/>
            <person name="Ramos E.Z."/>
            <person name="Silva A.S."/>
            <person name="Bon E.P.S."/>
            <person name="Mendes T.D."/>
            <person name="Damaso M.C.T."/>
            <person name="Favaro L.C.L."/>
        </authorList>
    </citation>
    <scope>NUCLEOTIDE SEQUENCE [LARGE SCALE GENOMIC DNA]</scope>
    <source>
        <strain evidence="1 2">CFAM-422</strain>
    </source>
</reference>
<dbReference type="Proteomes" id="UP000801864">
    <property type="component" value="Unassembled WGS sequence"/>
</dbReference>
<organism evidence="1 2">
    <name type="scientific">Trichoderma lentiforme</name>
    <dbReference type="NCBI Taxonomy" id="1567552"/>
    <lineage>
        <taxon>Eukaryota</taxon>
        <taxon>Fungi</taxon>
        <taxon>Dikarya</taxon>
        <taxon>Ascomycota</taxon>
        <taxon>Pezizomycotina</taxon>
        <taxon>Sordariomycetes</taxon>
        <taxon>Hypocreomycetidae</taxon>
        <taxon>Hypocreales</taxon>
        <taxon>Hypocreaceae</taxon>
        <taxon>Trichoderma</taxon>
    </lineage>
</organism>
<sequence>MHLCLTGCPRKVHSLKSGLEVSKNLRRYTTEYGADNFGPMVATSTGYFTSQSTIKLTRSHRQAAEYATNISTVISQGASIVQVIRALTWLQPEPVYTTHDDNQSSWFTRTAILNSAYIKYHQPLQDTRRSKAIFVCFKRTKCPRKVSKAYDAIDDERYATANFTKNLTTNTISSNRIGKNTTMSESKVKLSQAFMGLGRQFKEVLQAARLAPSGARSAYVDTSTGGGAPVESSQPNALAVVGTPARRNQQV</sequence>
<name>A0A9P4XPD3_9HYPO</name>